<dbReference type="Gene3D" id="3.30.60.30">
    <property type="match status" value="1"/>
</dbReference>
<name>A0ABM1NRN9_DROAR</name>
<feature type="chain" id="PRO_5046059110" evidence="1">
    <location>
        <begin position="21"/>
        <end position="72"/>
    </location>
</feature>
<evidence type="ECO:0000259" key="2">
    <source>
        <dbReference type="PROSITE" id="PS51465"/>
    </source>
</evidence>
<dbReference type="SUPFAM" id="SSF100895">
    <property type="entry name" value="Kazal-type serine protease inhibitors"/>
    <property type="match status" value="1"/>
</dbReference>
<organism evidence="3 4">
    <name type="scientific">Drosophila arizonae</name>
    <name type="common">Fruit fly</name>
    <dbReference type="NCBI Taxonomy" id="7263"/>
    <lineage>
        <taxon>Eukaryota</taxon>
        <taxon>Metazoa</taxon>
        <taxon>Ecdysozoa</taxon>
        <taxon>Arthropoda</taxon>
        <taxon>Hexapoda</taxon>
        <taxon>Insecta</taxon>
        <taxon>Pterygota</taxon>
        <taxon>Neoptera</taxon>
        <taxon>Endopterygota</taxon>
        <taxon>Diptera</taxon>
        <taxon>Brachycera</taxon>
        <taxon>Muscomorpha</taxon>
        <taxon>Ephydroidea</taxon>
        <taxon>Drosophilidae</taxon>
        <taxon>Drosophila</taxon>
    </lineage>
</organism>
<dbReference type="PROSITE" id="PS00282">
    <property type="entry name" value="KAZAL_1"/>
    <property type="match status" value="1"/>
</dbReference>
<dbReference type="RefSeq" id="XP_017857625.1">
    <property type="nucleotide sequence ID" value="XM_018002136.1"/>
</dbReference>
<keyword evidence="4" id="KW-0646">Protease inhibitor</keyword>
<dbReference type="GeneID" id="108610197"/>
<reference evidence="4" key="3">
    <citation type="submission" date="2025-08" db="UniProtKB">
        <authorList>
            <consortium name="RefSeq"/>
        </authorList>
    </citation>
    <scope>IDENTIFICATION</scope>
    <source>
        <tissue evidence="4">Whole organism</tissue>
    </source>
</reference>
<dbReference type="InterPro" id="IPR002350">
    <property type="entry name" value="Kazal_dom"/>
</dbReference>
<accession>A0ABM1NRN9</accession>
<proteinExistence type="predicted"/>
<gene>
    <name evidence="4" type="primary">LOC108610197</name>
</gene>
<protein>
    <submittedName>
        <fullName evidence="4">Serine protease inhibitor dipetalogastin-like</fullName>
    </submittedName>
</protein>
<keyword evidence="4" id="KW-0722">Serine protease inhibitor</keyword>
<evidence type="ECO:0000256" key="1">
    <source>
        <dbReference type="SAM" id="SignalP"/>
    </source>
</evidence>
<dbReference type="InterPro" id="IPR036058">
    <property type="entry name" value="Kazal_dom_sf"/>
</dbReference>
<dbReference type="CDD" id="cd00104">
    <property type="entry name" value="KAZAL_FS"/>
    <property type="match status" value="1"/>
</dbReference>
<evidence type="ECO:0000313" key="4">
    <source>
        <dbReference type="RefSeq" id="XP_017857625.1"/>
    </source>
</evidence>
<dbReference type="GO" id="GO:0004867">
    <property type="term" value="F:serine-type endopeptidase inhibitor activity"/>
    <property type="evidence" value="ECO:0007669"/>
    <property type="project" value="UniProtKB-KW"/>
</dbReference>
<reference evidence="3" key="2">
    <citation type="journal article" date="2016" name="G3 (Bethesda)">
        <title>Genome Evolution in Three Species of Cactophilic Drosophila.</title>
        <authorList>
            <person name="Sanchez-Flores A."/>
            <person name="Penazola F."/>
            <person name="Carpinteyro-Ponce J."/>
            <person name="Nazario-Yepiz N."/>
            <person name="Abreu-Goodger C."/>
            <person name="Machado C.A."/>
            <person name="Markow T.A."/>
        </authorList>
    </citation>
    <scope>NUCLEOTIDE SEQUENCE [LARGE SCALE GENOMIC DNA]</scope>
</reference>
<sequence>MRLCALIAVCLLALLSLSTAEDRSEICACTRNFELVCGSDGITYPNPCELNCSAKRTARHGNPLTLVKAGPC</sequence>
<dbReference type="Pfam" id="PF00050">
    <property type="entry name" value="Kazal_1"/>
    <property type="match status" value="1"/>
</dbReference>
<feature type="signal peptide" evidence="1">
    <location>
        <begin position="1"/>
        <end position="20"/>
    </location>
</feature>
<dbReference type="SMART" id="SM00280">
    <property type="entry name" value="KAZAL"/>
    <property type="match status" value="1"/>
</dbReference>
<feature type="domain" description="Kazal-like" evidence="2">
    <location>
        <begin position="21"/>
        <end position="72"/>
    </location>
</feature>
<keyword evidence="1" id="KW-0732">Signal</keyword>
<keyword evidence="3" id="KW-1185">Reference proteome</keyword>
<dbReference type="PROSITE" id="PS51465">
    <property type="entry name" value="KAZAL_2"/>
    <property type="match status" value="1"/>
</dbReference>
<dbReference type="Proteomes" id="UP000694904">
    <property type="component" value="Chromosome 3"/>
</dbReference>
<reference evidence="3" key="1">
    <citation type="journal article" date="1997" name="Nucleic Acids Res.">
        <title>tRNAscan-SE: a program for improved detection of transfer RNA genes in genomic sequence.</title>
        <authorList>
            <person name="Lowe T.M."/>
            <person name="Eddy S.R."/>
        </authorList>
    </citation>
    <scope>NUCLEOTIDE SEQUENCE [LARGE SCALE GENOMIC DNA]</scope>
</reference>
<evidence type="ECO:0000313" key="3">
    <source>
        <dbReference type="Proteomes" id="UP000694904"/>
    </source>
</evidence>